<reference evidence="3" key="1">
    <citation type="submission" date="2018-05" db="EMBL/GenBank/DDBJ databases">
        <authorList>
            <person name="Lanie J.A."/>
            <person name="Ng W.-L."/>
            <person name="Kazmierczak K.M."/>
            <person name="Andrzejewski T.M."/>
            <person name="Davidsen T.M."/>
            <person name="Wayne K.J."/>
            <person name="Tettelin H."/>
            <person name="Glass J.I."/>
            <person name="Rusch D."/>
            <person name="Podicherti R."/>
            <person name="Tsui H.-C.T."/>
            <person name="Winkler M.E."/>
        </authorList>
    </citation>
    <scope>NUCLEOTIDE SEQUENCE</scope>
</reference>
<organism evidence="3">
    <name type="scientific">marine metagenome</name>
    <dbReference type="NCBI Taxonomy" id="408172"/>
    <lineage>
        <taxon>unclassified sequences</taxon>
        <taxon>metagenomes</taxon>
        <taxon>ecological metagenomes</taxon>
    </lineage>
</organism>
<dbReference type="PANTHER" id="PTHR35936:SF19">
    <property type="entry name" value="AMINO-ACID-BINDING PROTEIN YXEM-RELATED"/>
    <property type="match status" value="1"/>
</dbReference>
<dbReference type="AlphaFoldDB" id="A0A382D5S7"/>
<protein>
    <recommendedName>
        <fullName evidence="2">Solute-binding protein family 3/N-terminal domain-containing protein</fullName>
    </recommendedName>
</protein>
<proteinExistence type="predicted"/>
<feature type="domain" description="Solute-binding protein family 3/N-terminal" evidence="2">
    <location>
        <begin position="173"/>
        <end position="267"/>
    </location>
</feature>
<name>A0A382D5S7_9ZZZZ</name>
<sequence length="268" mass="28244">MRISQILTAVFVATLMVTAVPASAATGNYTLGVQSGTTSDTYAADNLPNANVMGYDTIDLAIGALEQGDVDFVLGDLPTLKFYQTDTNGLTIAGSFSEEDFGIGVAPGEADLLAAINVALGEIIDSGEYDTIFAASFGDEIVVLTDDSNSDTATAYPAEPSGQLADALEDGNLKFGTDPYYPPFESYDTDNTTVIGFDADIAAAIGAKIAAGYDQNLTVTMVEKTWDDLLAFGYTDYDATLSAMTKTAQRAENTDFSRAYYSSKQGIL</sequence>
<evidence type="ECO:0000259" key="2">
    <source>
        <dbReference type="Pfam" id="PF00497"/>
    </source>
</evidence>
<keyword evidence="1" id="KW-0732">Signal</keyword>
<dbReference type="EMBL" id="UINC01037776">
    <property type="protein sequence ID" value="SVB33770.1"/>
    <property type="molecule type" value="Genomic_DNA"/>
</dbReference>
<gene>
    <name evidence="3" type="ORF">METZ01_LOCUS186624</name>
</gene>
<accession>A0A382D5S7</accession>
<dbReference type="Pfam" id="PF00497">
    <property type="entry name" value="SBP_bac_3"/>
    <property type="match status" value="1"/>
</dbReference>
<dbReference type="InterPro" id="IPR001638">
    <property type="entry name" value="Solute-binding_3/MltF_N"/>
</dbReference>
<feature type="non-terminal residue" evidence="3">
    <location>
        <position position="268"/>
    </location>
</feature>
<dbReference type="Gene3D" id="3.40.190.10">
    <property type="entry name" value="Periplasmic binding protein-like II"/>
    <property type="match status" value="3"/>
</dbReference>
<evidence type="ECO:0000313" key="3">
    <source>
        <dbReference type="EMBL" id="SVB33770.1"/>
    </source>
</evidence>
<dbReference type="PANTHER" id="PTHR35936">
    <property type="entry name" value="MEMBRANE-BOUND LYTIC MUREIN TRANSGLYCOSYLASE F"/>
    <property type="match status" value="1"/>
</dbReference>
<dbReference type="SUPFAM" id="SSF53850">
    <property type="entry name" value="Periplasmic binding protein-like II"/>
    <property type="match status" value="2"/>
</dbReference>
<evidence type="ECO:0000256" key="1">
    <source>
        <dbReference type="ARBA" id="ARBA00022729"/>
    </source>
</evidence>